<sequence>METVLCKCRECDANIGQFVNLWSQIGKTYFSPVVESDDELAVLSQGDVRVGERGTLVEQCHLQDIVCGIYSAVIGLRCVETPVNHVLDENQVLLRRASVELIDACEGETADFNIKRVLDVKEPSKAGSSYSTGAFQHGAPHATAFSSSSAFPGIVDILKLQADLEGQRNDINRIDSNGFKLVSSLDKRVARVETEASKLTATVSDLRHDVGGVQEDLTSLKSEVTEVKRTLKNHPQLTKLEESFASVTNSLADVRQEIGSLADQLRQDVNVLRNGLQQNKREIKNLKSSIGASVSTSEYAKDVIALRSELAQLRRQ</sequence>
<gene>
    <name evidence="2" type="ORF">B0T17DRAFT_471715</name>
</gene>
<feature type="non-terminal residue" evidence="2">
    <location>
        <position position="316"/>
    </location>
</feature>
<accession>A0AA39X746</accession>
<organism evidence="2 3">
    <name type="scientific">Bombardia bombarda</name>
    <dbReference type="NCBI Taxonomy" id="252184"/>
    <lineage>
        <taxon>Eukaryota</taxon>
        <taxon>Fungi</taxon>
        <taxon>Dikarya</taxon>
        <taxon>Ascomycota</taxon>
        <taxon>Pezizomycotina</taxon>
        <taxon>Sordariomycetes</taxon>
        <taxon>Sordariomycetidae</taxon>
        <taxon>Sordariales</taxon>
        <taxon>Lasiosphaeriaceae</taxon>
        <taxon>Bombardia</taxon>
    </lineage>
</organism>
<proteinExistence type="predicted"/>
<evidence type="ECO:0000313" key="3">
    <source>
        <dbReference type="Proteomes" id="UP001174934"/>
    </source>
</evidence>
<feature type="coiled-coil region" evidence="1">
    <location>
        <begin position="237"/>
        <end position="289"/>
    </location>
</feature>
<dbReference type="EMBL" id="JAULSR010000002">
    <property type="protein sequence ID" value="KAK0628518.1"/>
    <property type="molecule type" value="Genomic_DNA"/>
</dbReference>
<comment type="caution">
    <text evidence="2">The sequence shown here is derived from an EMBL/GenBank/DDBJ whole genome shotgun (WGS) entry which is preliminary data.</text>
</comment>
<dbReference type="Proteomes" id="UP001174934">
    <property type="component" value="Unassembled WGS sequence"/>
</dbReference>
<name>A0AA39X746_9PEZI</name>
<keyword evidence="1" id="KW-0175">Coiled coil</keyword>
<evidence type="ECO:0000313" key="2">
    <source>
        <dbReference type="EMBL" id="KAK0628518.1"/>
    </source>
</evidence>
<reference evidence="2" key="1">
    <citation type="submission" date="2023-06" db="EMBL/GenBank/DDBJ databases">
        <title>Genome-scale phylogeny and comparative genomics of the fungal order Sordariales.</title>
        <authorList>
            <consortium name="Lawrence Berkeley National Laboratory"/>
            <person name="Hensen N."/>
            <person name="Bonometti L."/>
            <person name="Westerberg I."/>
            <person name="Brannstrom I.O."/>
            <person name="Guillou S."/>
            <person name="Cros-Aarteil S."/>
            <person name="Calhoun S."/>
            <person name="Haridas S."/>
            <person name="Kuo A."/>
            <person name="Mondo S."/>
            <person name="Pangilinan J."/>
            <person name="Riley R."/>
            <person name="LaButti K."/>
            <person name="Andreopoulos B."/>
            <person name="Lipzen A."/>
            <person name="Chen C."/>
            <person name="Yanf M."/>
            <person name="Daum C."/>
            <person name="Ng V."/>
            <person name="Clum A."/>
            <person name="Steindorff A."/>
            <person name="Ohm R."/>
            <person name="Martin F."/>
            <person name="Silar P."/>
            <person name="Natvig D."/>
            <person name="Lalanne C."/>
            <person name="Gautier V."/>
            <person name="Ament-velasquez S.L."/>
            <person name="Kruys A."/>
            <person name="Hutchinson M.I."/>
            <person name="Powell A.J."/>
            <person name="Barry K."/>
            <person name="Miller A.N."/>
            <person name="Grigoriev I.V."/>
            <person name="Debuchy R."/>
            <person name="Gladieux P."/>
            <person name="Thoren M.H."/>
            <person name="Johannesson H."/>
        </authorList>
    </citation>
    <scope>NUCLEOTIDE SEQUENCE</scope>
    <source>
        <strain evidence="2">SMH3391-2</strain>
    </source>
</reference>
<keyword evidence="3" id="KW-1185">Reference proteome</keyword>
<evidence type="ECO:0000256" key="1">
    <source>
        <dbReference type="SAM" id="Coils"/>
    </source>
</evidence>
<dbReference type="Gene3D" id="1.10.287.1490">
    <property type="match status" value="1"/>
</dbReference>
<protein>
    <submittedName>
        <fullName evidence="2">Uncharacterized protein</fullName>
    </submittedName>
</protein>
<dbReference type="AlphaFoldDB" id="A0AA39X746"/>